<proteinExistence type="predicted"/>
<protein>
    <submittedName>
        <fullName evidence="2">Uncharacterized protein</fullName>
    </submittedName>
</protein>
<reference evidence="2" key="1">
    <citation type="journal article" date="2015" name="Nature">
        <title>Complex archaea that bridge the gap between prokaryotes and eukaryotes.</title>
        <authorList>
            <person name="Spang A."/>
            <person name="Saw J.H."/>
            <person name="Jorgensen S.L."/>
            <person name="Zaremba-Niedzwiedzka K."/>
            <person name="Martijn J."/>
            <person name="Lind A.E."/>
            <person name="van Eijk R."/>
            <person name="Schleper C."/>
            <person name="Guy L."/>
            <person name="Ettema T.J."/>
        </authorList>
    </citation>
    <scope>NUCLEOTIDE SEQUENCE</scope>
</reference>
<name>A0A0F8XYX1_9ZZZZ</name>
<gene>
    <name evidence="2" type="ORF">LCGC14_3157900</name>
</gene>
<evidence type="ECO:0000313" key="2">
    <source>
        <dbReference type="EMBL" id="KKK47169.1"/>
    </source>
</evidence>
<dbReference type="AlphaFoldDB" id="A0A0F8XYX1"/>
<sequence length="71" mass="8118">MPKGIGYQAASKLSSFRRKKSKDEAPLKKPKFNKRTEKILQGLVRAGFTREEAEKRVDKSAREAAKKRGKR</sequence>
<dbReference type="EMBL" id="LAZR01069714">
    <property type="protein sequence ID" value="KKK47169.1"/>
    <property type="molecule type" value="Genomic_DNA"/>
</dbReference>
<evidence type="ECO:0000256" key="1">
    <source>
        <dbReference type="SAM" id="MobiDB-lite"/>
    </source>
</evidence>
<feature type="region of interest" description="Disordered" evidence="1">
    <location>
        <begin position="1"/>
        <end position="38"/>
    </location>
</feature>
<feature type="region of interest" description="Disordered" evidence="1">
    <location>
        <begin position="50"/>
        <end position="71"/>
    </location>
</feature>
<accession>A0A0F8XYX1</accession>
<comment type="caution">
    <text evidence="2">The sequence shown here is derived from an EMBL/GenBank/DDBJ whole genome shotgun (WGS) entry which is preliminary data.</text>
</comment>
<organism evidence="2">
    <name type="scientific">marine sediment metagenome</name>
    <dbReference type="NCBI Taxonomy" id="412755"/>
    <lineage>
        <taxon>unclassified sequences</taxon>
        <taxon>metagenomes</taxon>
        <taxon>ecological metagenomes</taxon>
    </lineage>
</organism>